<dbReference type="PANTHER" id="PTHR10855:SF2">
    <property type="entry name" value="COP9 SIGNALOSOME COMPLEX SUBUNIT 4"/>
    <property type="match status" value="1"/>
</dbReference>
<dbReference type="Pfam" id="PF01399">
    <property type="entry name" value="PCI"/>
    <property type="match status" value="1"/>
</dbReference>
<evidence type="ECO:0000256" key="2">
    <source>
        <dbReference type="ARBA" id="ARBA00014881"/>
    </source>
</evidence>
<keyword evidence="6" id="KW-1185">Reference proteome</keyword>
<dbReference type="VEuPathDB" id="TrichDB:TVAGG3_0903560"/>
<dbReference type="Gene3D" id="1.10.10.10">
    <property type="entry name" value="Winged helix-like DNA-binding domain superfamily/Winged helix DNA-binding domain"/>
    <property type="match status" value="1"/>
</dbReference>
<evidence type="ECO:0000256" key="3">
    <source>
        <dbReference type="ARBA" id="ARBA00022790"/>
    </source>
</evidence>
<dbReference type="InterPro" id="IPR000717">
    <property type="entry name" value="PCI_dom"/>
</dbReference>
<dbReference type="InParanoid" id="A2F8H2"/>
<protein>
    <recommendedName>
        <fullName evidence="2">COP9 signalosome complex subunit 4</fullName>
    </recommendedName>
</protein>
<accession>A2F8H2</accession>
<dbReference type="InterPro" id="IPR036390">
    <property type="entry name" value="WH_DNA-bd_sf"/>
</dbReference>
<reference evidence="5" key="2">
    <citation type="journal article" date="2007" name="Science">
        <title>Draft genome sequence of the sexually transmitted pathogen Trichomonas vaginalis.</title>
        <authorList>
            <person name="Carlton J.M."/>
            <person name="Hirt R.P."/>
            <person name="Silva J.C."/>
            <person name="Delcher A.L."/>
            <person name="Schatz M."/>
            <person name="Zhao Q."/>
            <person name="Wortman J.R."/>
            <person name="Bidwell S.L."/>
            <person name="Alsmark U.C.M."/>
            <person name="Besteiro S."/>
            <person name="Sicheritz-Ponten T."/>
            <person name="Noel C.J."/>
            <person name="Dacks J.B."/>
            <person name="Foster P.G."/>
            <person name="Simillion C."/>
            <person name="Van de Peer Y."/>
            <person name="Miranda-Saavedra D."/>
            <person name="Barton G.J."/>
            <person name="Westrop G.D."/>
            <person name="Mueller S."/>
            <person name="Dessi D."/>
            <person name="Fiori P.L."/>
            <person name="Ren Q."/>
            <person name="Paulsen I."/>
            <person name="Zhang H."/>
            <person name="Bastida-Corcuera F.D."/>
            <person name="Simoes-Barbosa A."/>
            <person name="Brown M.T."/>
            <person name="Hayes R.D."/>
            <person name="Mukherjee M."/>
            <person name="Okumura C.Y."/>
            <person name="Schneider R."/>
            <person name="Smith A.J."/>
            <person name="Vanacova S."/>
            <person name="Villalvazo M."/>
            <person name="Haas B.J."/>
            <person name="Pertea M."/>
            <person name="Feldblyum T.V."/>
            <person name="Utterback T.R."/>
            <person name="Shu C.L."/>
            <person name="Osoegawa K."/>
            <person name="de Jong P.J."/>
            <person name="Hrdy I."/>
            <person name="Horvathova L."/>
            <person name="Zubacova Z."/>
            <person name="Dolezal P."/>
            <person name="Malik S.B."/>
            <person name="Logsdon J.M. Jr."/>
            <person name="Henze K."/>
            <person name="Gupta A."/>
            <person name="Wang C.C."/>
            <person name="Dunne R.L."/>
            <person name="Upcroft J.A."/>
            <person name="Upcroft P."/>
            <person name="White O."/>
            <person name="Salzberg S.L."/>
            <person name="Tang P."/>
            <person name="Chiu C.-H."/>
            <person name="Lee Y.-S."/>
            <person name="Embley T.M."/>
            <person name="Coombs G.H."/>
            <person name="Mottram J.C."/>
            <person name="Tachezy J."/>
            <person name="Fraser-Liggett C.M."/>
            <person name="Johnson P.J."/>
        </authorList>
    </citation>
    <scope>NUCLEOTIDE SEQUENCE [LARGE SCALE GENOMIC DNA]</scope>
    <source>
        <strain evidence="5">G3</strain>
    </source>
</reference>
<dbReference type="RefSeq" id="XP_001311695.1">
    <property type="nucleotide sequence ID" value="XM_001311694.1"/>
</dbReference>
<name>A2F8H2_TRIV3</name>
<dbReference type="SMR" id="A2F8H2"/>
<dbReference type="SUPFAM" id="SSF46785">
    <property type="entry name" value="Winged helix' DNA-binding domain"/>
    <property type="match status" value="1"/>
</dbReference>
<keyword evidence="3" id="KW-0736">Signalosome</keyword>
<proteinExistence type="inferred from homology"/>
<dbReference type="OrthoDB" id="295656at2759"/>
<dbReference type="KEGG" id="tva:4756565"/>
<dbReference type="InterPro" id="IPR040134">
    <property type="entry name" value="PSMD12/CSN4"/>
</dbReference>
<dbReference type="InterPro" id="IPR036388">
    <property type="entry name" value="WH-like_DNA-bd_sf"/>
</dbReference>
<dbReference type="AlphaFoldDB" id="A2F8H2"/>
<comment type="similarity">
    <text evidence="1">Belongs to the CSN4 family.</text>
</comment>
<evidence type="ECO:0000313" key="5">
    <source>
        <dbReference type="EMBL" id="EAX98765.1"/>
    </source>
</evidence>
<dbReference type="GO" id="GO:0008180">
    <property type="term" value="C:COP9 signalosome"/>
    <property type="evidence" value="ECO:0000318"/>
    <property type="project" value="GO_Central"/>
</dbReference>
<evidence type="ECO:0000256" key="1">
    <source>
        <dbReference type="ARBA" id="ARBA00010417"/>
    </source>
</evidence>
<feature type="domain" description="PCI" evidence="4">
    <location>
        <begin position="276"/>
        <end position="341"/>
    </location>
</feature>
<dbReference type="STRING" id="5722.A2F8H2"/>
<dbReference type="VEuPathDB" id="TrichDB:TVAG_492560"/>
<gene>
    <name evidence="5" type="ORF">TVAG_492560</name>
</gene>
<evidence type="ECO:0000313" key="6">
    <source>
        <dbReference type="Proteomes" id="UP000001542"/>
    </source>
</evidence>
<dbReference type="Proteomes" id="UP000001542">
    <property type="component" value="Unassembled WGS sequence"/>
</dbReference>
<organism evidence="5 6">
    <name type="scientific">Trichomonas vaginalis (strain ATCC PRA-98 / G3)</name>
    <dbReference type="NCBI Taxonomy" id="412133"/>
    <lineage>
        <taxon>Eukaryota</taxon>
        <taxon>Metamonada</taxon>
        <taxon>Parabasalia</taxon>
        <taxon>Trichomonadida</taxon>
        <taxon>Trichomonadidae</taxon>
        <taxon>Trichomonas</taxon>
    </lineage>
</organism>
<dbReference type="EMBL" id="DS113662">
    <property type="protein sequence ID" value="EAX98765.1"/>
    <property type="molecule type" value="Genomic_DNA"/>
</dbReference>
<evidence type="ECO:0000259" key="4">
    <source>
        <dbReference type="Pfam" id="PF01399"/>
    </source>
</evidence>
<sequence>MTLNEISQATNPEPEQIDKIIVNFMVGLDDGKLQDLLNETVDLRISNKILLEILKSLFREISKLDETQHPRSYLTSIRSFYESKNIFQELQSQYLIELANAYESVNGYEEAARLREDTEKPEEEFENLEFYEHIAELYLLAKNEEELKKSLMQVNGKIFRLRTPQKYITKFDNMRGRLYVLQHQYQEAYRAFMMVIASSESDEVKNEYKKLAAICACLNIKSKDNKAITALYEDPDVKKYPFYKYIDLISKKQLIDQAARDEFIEATKGFFDVDFKNDLDKACLQHNLKYAEKMFSSVKFERLADLIGFAPIETEQQIKDMIIRQQIHAAIDQELKIVIFDNKISQSQDESIIEYSDLVNSVIKEI</sequence>
<dbReference type="PANTHER" id="PTHR10855">
    <property type="entry name" value="26S PROTEASOME NON-ATPASE REGULATORY SUBUNIT 12/COP9 SIGNALOSOME COMPLEX SUBUNIT 4"/>
    <property type="match status" value="1"/>
</dbReference>
<reference evidence="5" key="1">
    <citation type="submission" date="2006-10" db="EMBL/GenBank/DDBJ databases">
        <authorList>
            <person name="Amadeo P."/>
            <person name="Zhao Q."/>
            <person name="Wortman J."/>
            <person name="Fraser-Liggett C."/>
            <person name="Carlton J."/>
        </authorList>
    </citation>
    <scope>NUCLEOTIDE SEQUENCE</scope>
    <source>
        <strain evidence="5">G3</strain>
    </source>
</reference>